<sequence length="452" mass="50775">MAPKVPEKQHTQQPQQHQLHNHQKPLHNNSIVIKHSNPFHISAHTLCHNKRLKLKRSKYGEYLRNFYRNNRPIPIQKPPGHKTEVRRKKLNSLKANVTIDLLSDDEEQGTNSKTGEQSVIVYPGRMCLERAAILGLMPVERAINPPPLVPIVNNKRQPPQLNIQPQLIVNQPQQQQQYIQQPFLLMPMPQNPPAPQPRKRKSRPQKRRSLPNPPKAPILLNHESIVLSDDSNDVPFAMPGPPLSTLSMALLQPPEISVTCPTSSQIPCLPQQNTMQVDEEVTISLVPRSLNATTCASRTSLNNSHTLAEHQQEVFPMLPDETTVHTVIANRIYELSLTKLREGLASCGIPEFADGQQKISPQRRKGMVQQPPVVSPPQAPISLKLSSDLSISLISDDEDDTRQKNRQHEPILSPAFLQKLPVNVSIAPVPMRPPPPTTNNHHSTEPRKLKLG</sequence>
<evidence type="ECO:0000313" key="2">
    <source>
        <dbReference type="EMBL" id="KNC33983.1"/>
    </source>
</evidence>
<dbReference type="STRING" id="7375.A0A0L0CNR2"/>
<feature type="region of interest" description="Disordered" evidence="1">
    <location>
        <begin position="185"/>
        <end position="217"/>
    </location>
</feature>
<name>A0A0L0CNR2_LUCCU</name>
<dbReference type="AlphaFoldDB" id="A0A0L0CNR2"/>
<evidence type="ECO:0000256" key="1">
    <source>
        <dbReference type="SAM" id="MobiDB-lite"/>
    </source>
</evidence>
<proteinExistence type="predicted"/>
<keyword evidence="3" id="KW-1185">Reference proteome</keyword>
<gene>
    <name evidence="2" type="ORF">FF38_10186</name>
</gene>
<organism evidence="2 3">
    <name type="scientific">Lucilia cuprina</name>
    <name type="common">Green bottle fly</name>
    <name type="synonym">Australian sheep blowfly</name>
    <dbReference type="NCBI Taxonomy" id="7375"/>
    <lineage>
        <taxon>Eukaryota</taxon>
        <taxon>Metazoa</taxon>
        <taxon>Ecdysozoa</taxon>
        <taxon>Arthropoda</taxon>
        <taxon>Hexapoda</taxon>
        <taxon>Insecta</taxon>
        <taxon>Pterygota</taxon>
        <taxon>Neoptera</taxon>
        <taxon>Endopterygota</taxon>
        <taxon>Diptera</taxon>
        <taxon>Brachycera</taxon>
        <taxon>Muscomorpha</taxon>
        <taxon>Oestroidea</taxon>
        <taxon>Calliphoridae</taxon>
        <taxon>Luciliinae</taxon>
        <taxon>Lucilia</taxon>
    </lineage>
</organism>
<protein>
    <recommendedName>
        <fullName evidence="4">Protein a6</fullName>
    </recommendedName>
</protein>
<feature type="region of interest" description="Disordered" evidence="1">
    <location>
        <begin position="1"/>
        <end position="22"/>
    </location>
</feature>
<dbReference type="OrthoDB" id="7867878at2759"/>
<dbReference type="OMA" id="MNQRHSE"/>
<comment type="caution">
    <text evidence="2">The sequence shown here is derived from an EMBL/GenBank/DDBJ whole genome shotgun (WGS) entry which is preliminary data.</text>
</comment>
<dbReference type="EMBL" id="JRES01000125">
    <property type="protein sequence ID" value="KNC33983.1"/>
    <property type="molecule type" value="Genomic_DNA"/>
</dbReference>
<reference evidence="2 3" key="1">
    <citation type="journal article" date="2015" name="Nat. Commun.">
        <title>Lucilia cuprina genome unlocks parasitic fly biology to underpin future interventions.</title>
        <authorList>
            <person name="Anstead C.A."/>
            <person name="Korhonen P.K."/>
            <person name="Young N.D."/>
            <person name="Hall R.S."/>
            <person name="Jex A.R."/>
            <person name="Murali S.C."/>
            <person name="Hughes D.S."/>
            <person name="Lee S.F."/>
            <person name="Perry T."/>
            <person name="Stroehlein A.J."/>
            <person name="Ansell B.R."/>
            <person name="Breugelmans B."/>
            <person name="Hofmann A."/>
            <person name="Qu J."/>
            <person name="Dugan S."/>
            <person name="Lee S.L."/>
            <person name="Chao H."/>
            <person name="Dinh H."/>
            <person name="Han Y."/>
            <person name="Doddapaneni H.V."/>
            <person name="Worley K.C."/>
            <person name="Muzny D.M."/>
            <person name="Ioannidis P."/>
            <person name="Waterhouse R.M."/>
            <person name="Zdobnov E.M."/>
            <person name="James P.J."/>
            <person name="Bagnall N.H."/>
            <person name="Kotze A.C."/>
            <person name="Gibbs R.A."/>
            <person name="Richards S."/>
            <person name="Batterham P."/>
            <person name="Gasser R.B."/>
        </authorList>
    </citation>
    <scope>NUCLEOTIDE SEQUENCE [LARGE SCALE GENOMIC DNA]</scope>
    <source>
        <strain evidence="2 3">LS</strain>
        <tissue evidence="2">Full body</tissue>
    </source>
</reference>
<dbReference type="Proteomes" id="UP000037069">
    <property type="component" value="Unassembled WGS sequence"/>
</dbReference>
<feature type="region of interest" description="Disordered" evidence="1">
    <location>
        <begin position="355"/>
        <end position="380"/>
    </location>
</feature>
<feature type="compositionally biased region" description="Basic and acidic residues" evidence="1">
    <location>
        <begin position="1"/>
        <end position="10"/>
    </location>
</feature>
<evidence type="ECO:0000313" key="3">
    <source>
        <dbReference type="Proteomes" id="UP000037069"/>
    </source>
</evidence>
<feature type="region of interest" description="Disordered" evidence="1">
    <location>
        <begin position="426"/>
        <end position="452"/>
    </location>
</feature>
<accession>A0A0L0CNR2</accession>
<feature type="compositionally biased region" description="Basic and acidic residues" evidence="1">
    <location>
        <begin position="442"/>
        <end position="452"/>
    </location>
</feature>
<feature type="compositionally biased region" description="Basic residues" evidence="1">
    <location>
        <begin position="197"/>
        <end position="209"/>
    </location>
</feature>
<evidence type="ECO:0008006" key="4">
    <source>
        <dbReference type="Google" id="ProtNLM"/>
    </source>
</evidence>